<organism evidence="2 3">
    <name type="scientific">Periplaneta americana</name>
    <name type="common">American cockroach</name>
    <name type="synonym">Blatta americana</name>
    <dbReference type="NCBI Taxonomy" id="6978"/>
    <lineage>
        <taxon>Eukaryota</taxon>
        <taxon>Metazoa</taxon>
        <taxon>Ecdysozoa</taxon>
        <taxon>Arthropoda</taxon>
        <taxon>Hexapoda</taxon>
        <taxon>Insecta</taxon>
        <taxon>Pterygota</taxon>
        <taxon>Neoptera</taxon>
        <taxon>Polyneoptera</taxon>
        <taxon>Dictyoptera</taxon>
        <taxon>Blattodea</taxon>
        <taxon>Blattoidea</taxon>
        <taxon>Blattidae</taxon>
        <taxon>Blattinae</taxon>
        <taxon>Periplaneta</taxon>
    </lineage>
</organism>
<dbReference type="EMBL" id="JAJSOF020000025">
    <property type="protein sequence ID" value="KAJ4434474.1"/>
    <property type="molecule type" value="Genomic_DNA"/>
</dbReference>
<reference evidence="2 3" key="1">
    <citation type="journal article" date="2022" name="Allergy">
        <title>Genome assembly and annotation of Periplaneta americana reveal a comprehensive cockroach allergen profile.</title>
        <authorList>
            <person name="Wang L."/>
            <person name="Xiong Q."/>
            <person name="Saelim N."/>
            <person name="Wang L."/>
            <person name="Nong W."/>
            <person name="Wan A.T."/>
            <person name="Shi M."/>
            <person name="Liu X."/>
            <person name="Cao Q."/>
            <person name="Hui J.H.L."/>
            <person name="Sookrung N."/>
            <person name="Leung T.F."/>
            <person name="Tungtrongchitr A."/>
            <person name="Tsui S.K.W."/>
        </authorList>
    </citation>
    <scope>NUCLEOTIDE SEQUENCE [LARGE SCALE GENOMIC DNA]</scope>
    <source>
        <strain evidence="2">PWHHKU_190912</strain>
    </source>
</reference>
<feature type="compositionally biased region" description="Basic and acidic residues" evidence="1">
    <location>
        <begin position="317"/>
        <end position="327"/>
    </location>
</feature>
<evidence type="ECO:0000313" key="3">
    <source>
        <dbReference type="Proteomes" id="UP001148838"/>
    </source>
</evidence>
<gene>
    <name evidence="2" type="ORF">ANN_23036</name>
</gene>
<proteinExistence type="predicted"/>
<evidence type="ECO:0000313" key="2">
    <source>
        <dbReference type="EMBL" id="KAJ4434474.1"/>
    </source>
</evidence>
<feature type="compositionally biased region" description="Basic and acidic residues" evidence="1">
    <location>
        <begin position="456"/>
        <end position="467"/>
    </location>
</feature>
<feature type="compositionally biased region" description="Basic residues" evidence="1">
    <location>
        <begin position="328"/>
        <end position="365"/>
    </location>
</feature>
<name>A0ABQ8SJY8_PERAM</name>
<evidence type="ECO:0000256" key="1">
    <source>
        <dbReference type="SAM" id="MobiDB-lite"/>
    </source>
</evidence>
<feature type="compositionally biased region" description="Basic and acidic residues" evidence="1">
    <location>
        <begin position="366"/>
        <end position="378"/>
    </location>
</feature>
<protein>
    <recommendedName>
        <fullName evidence="4">MULE transposase domain-containing protein</fullName>
    </recommendedName>
</protein>
<feature type="compositionally biased region" description="Basic and acidic residues" evidence="1">
    <location>
        <begin position="244"/>
        <end position="253"/>
    </location>
</feature>
<keyword evidence="3" id="KW-1185">Reference proteome</keyword>
<feature type="region of interest" description="Disordered" evidence="1">
    <location>
        <begin position="244"/>
        <end position="467"/>
    </location>
</feature>
<evidence type="ECO:0008006" key="4">
    <source>
        <dbReference type="Google" id="ProtNLM"/>
    </source>
</evidence>
<accession>A0ABQ8SJY8</accession>
<feature type="compositionally biased region" description="Basic residues" evidence="1">
    <location>
        <begin position="379"/>
        <end position="455"/>
    </location>
</feature>
<sequence length="590" mass="70663">MEVRELKSVVNTVSLPEDICALLAARSEVEKQAVRHFDLRLIRSRTFYARVPNMEMMCGLLNVYVHQEVHCLAKDGSSRRVDIIAIDTRNDRAIIIDPTVRFETAIEQPVAVHEEKKTIYDPTIQYFRDYYHIQGQIEVFGLLFGARGTIPKFSVESRRNEDVLERVNEERMILKLIRKRKRNWLGHWLRRNCLLKDPMEEMVNGRRIRGGRKYQMIDNIKIYGSCERTKRKAEYRRLENAGFAKERKKEGKKGTKKERKKERKEGRKESKEERNEGRKEERKESKEERKKGKKARKKEKKKKERKKGKKERKGRKERKEGRKEIKQPRKKERKKEKKGKKERKERKKARKKGRKERKQGKKKKERKEERKESKEERKKGMKAGKKERKKGKKARKKEKRKEGRKKKEMKEERKKKRRKKERKQERKKGRKEGKKAGKKDRKKERKKARKKGRKERKQERKKERKEGRKKDKLVVYADFEKAIQNGISNVFPNAKLKGCRFHLAQSWWRKIQSLGLSAEFKSKESEIGQLLKTIFGLPLLAPQEVEDCFVKDFMAVKPIDDRLDQFFDYLLHICITPTSEHPPPRSTPVE</sequence>
<feature type="compositionally biased region" description="Basic and acidic residues" evidence="1">
    <location>
        <begin position="263"/>
        <end position="290"/>
    </location>
</feature>
<feature type="compositionally biased region" description="Basic residues" evidence="1">
    <location>
        <begin position="291"/>
        <end position="316"/>
    </location>
</feature>
<comment type="caution">
    <text evidence="2">The sequence shown here is derived from an EMBL/GenBank/DDBJ whole genome shotgun (WGS) entry which is preliminary data.</text>
</comment>
<dbReference type="Proteomes" id="UP001148838">
    <property type="component" value="Unassembled WGS sequence"/>
</dbReference>